<reference evidence="2 3" key="1">
    <citation type="journal article" date="2014" name="Mol. Plant">
        <title>Chromosome Scale Genome Assembly and Transcriptome Profiling of Nannochloropsis gaditana in Nitrogen Depletion.</title>
        <authorList>
            <person name="Corteggiani Carpinelli E."/>
            <person name="Telatin A."/>
            <person name="Vitulo N."/>
            <person name="Forcato C."/>
            <person name="D'Angelo M."/>
            <person name="Schiavon R."/>
            <person name="Vezzi A."/>
            <person name="Giacometti G.M."/>
            <person name="Morosinotto T."/>
            <person name="Valle G."/>
        </authorList>
    </citation>
    <scope>NUCLEOTIDE SEQUENCE [LARGE SCALE GENOMIC DNA]</scope>
    <source>
        <strain evidence="2 3">B-31</strain>
    </source>
</reference>
<evidence type="ECO:0000313" key="3">
    <source>
        <dbReference type="Proteomes" id="UP000019335"/>
    </source>
</evidence>
<comment type="caution">
    <text evidence="2">The sequence shown here is derived from an EMBL/GenBank/DDBJ whole genome shotgun (WGS) entry which is preliminary data.</text>
</comment>
<dbReference type="GO" id="GO:0030620">
    <property type="term" value="F:U2 snRNA binding"/>
    <property type="evidence" value="ECO:0007669"/>
    <property type="project" value="TreeGrafter"/>
</dbReference>
<dbReference type="Gene3D" id="3.30.43.40">
    <property type="entry name" value="Pre-mRNA-processing-splicing factor 8, U5-snRNA-binding domain"/>
    <property type="match status" value="1"/>
</dbReference>
<dbReference type="GO" id="GO:0030623">
    <property type="term" value="F:U5 snRNA binding"/>
    <property type="evidence" value="ECO:0007669"/>
    <property type="project" value="InterPro"/>
</dbReference>
<dbReference type="Proteomes" id="UP000019335">
    <property type="component" value="Unassembled WGS sequence"/>
</dbReference>
<dbReference type="PANTHER" id="PTHR11140:SF0">
    <property type="entry name" value="PRE-MRNA-PROCESSING-SPLICING FACTOR 8"/>
    <property type="match status" value="1"/>
</dbReference>
<accession>W7SYR1</accession>
<dbReference type="GO" id="GO:0005682">
    <property type="term" value="C:U5 snRNP"/>
    <property type="evidence" value="ECO:0007669"/>
    <property type="project" value="TreeGrafter"/>
</dbReference>
<dbReference type="Pfam" id="PF10597">
    <property type="entry name" value="U5_2-snRNA_bdg"/>
    <property type="match status" value="1"/>
</dbReference>
<dbReference type="SUPFAM" id="SSF53098">
    <property type="entry name" value="Ribonuclease H-like"/>
    <property type="match status" value="1"/>
</dbReference>
<protein>
    <submittedName>
        <fullName evidence="2">Splicing factor prp8</fullName>
    </submittedName>
</protein>
<dbReference type="PANTHER" id="PTHR11140">
    <property type="entry name" value="PRE-MRNA SPLICING FACTOR PRP8"/>
    <property type="match status" value="1"/>
</dbReference>
<name>W7SYR1_9STRA</name>
<dbReference type="GO" id="GO:0017070">
    <property type="term" value="F:U6 snRNA binding"/>
    <property type="evidence" value="ECO:0007669"/>
    <property type="project" value="TreeGrafter"/>
</dbReference>
<dbReference type="InterPro" id="IPR012337">
    <property type="entry name" value="RNaseH-like_sf"/>
</dbReference>
<keyword evidence="3" id="KW-1185">Reference proteome</keyword>
<dbReference type="InterPro" id="IPR027652">
    <property type="entry name" value="PRP8"/>
</dbReference>
<feature type="domain" description="Pre-mRNA-processing-splicing factor 8 U5-snRNA-binding" evidence="1">
    <location>
        <begin position="36"/>
        <end position="80"/>
    </location>
</feature>
<evidence type="ECO:0000313" key="2">
    <source>
        <dbReference type="EMBL" id="EWM19995.1"/>
    </source>
</evidence>
<dbReference type="GO" id="GO:0097157">
    <property type="term" value="F:pre-mRNA intronic binding"/>
    <property type="evidence" value="ECO:0007669"/>
    <property type="project" value="TreeGrafter"/>
</dbReference>
<dbReference type="InterPro" id="IPR019581">
    <property type="entry name" value="Prp8_U5-snRNA-bd"/>
</dbReference>
<dbReference type="GO" id="GO:0000244">
    <property type="term" value="P:spliceosomal tri-snRNP complex assembly"/>
    <property type="evidence" value="ECO:0007669"/>
    <property type="project" value="TreeGrafter"/>
</dbReference>
<dbReference type="EMBL" id="AZIL01003521">
    <property type="protein sequence ID" value="EWM19995.1"/>
    <property type="molecule type" value="Genomic_DNA"/>
</dbReference>
<organism evidence="2 3">
    <name type="scientific">Nannochloropsis gaditana</name>
    <dbReference type="NCBI Taxonomy" id="72520"/>
    <lineage>
        <taxon>Eukaryota</taxon>
        <taxon>Sar</taxon>
        <taxon>Stramenopiles</taxon>
        <taxon>Ochrophyta</taxon>
        <taxon>Eustigmatophyceae</taxon>
        <taxon>Eustigmatales</taxon>
        <taxon>Monodopsidaceae</taxon>
        <taxon>Nannochloropsis</taxon>
    </lineage>
</organism>
<dbReference type="InterPro" id="IPR042516">
    <property type="entry name" value="Prp8_U5-snRNA-bd_sf"/>
</dbReference>
<proteinExistence type="predicted"/>
<gene>
    <name evidence="2" type="ORF">Naga_102403g1</name>
</gene>
<evidence type="ECO:0000259" key="1">
    <source>
        <dbReference type="Pfam" id="PF10597"/>
    </source>
</evidence>
<sequence length="80" mass="9185">MLLETPVHKDGVWNLQNETTKEMTAQAFLRVDETSMKAFENRIRQILMSSGATTFTKIANKWNTSLIGLMTYFREAVINT</sequence>
<dbReference type="AlphaFoldDB" id="W7SYR1"/>
<dbReference type="GO" id="GO:0071013">
    <property type="term" value="C:catalytic step 2 spliceosome"/>
    <property type="evidence" value="ECO:0007669"/>
    <property type="project" value="TreeGrafter"/>
</dbReference>
<feature type="non-terminal residue" evidence="2">
    <location>
        <position position="80"/>
    </location>
</feature>
<dbReference type="GO" id="GO:0030619">
    <property type="term" value="F:U1 snRNA binding"/>
    <property type="evidence" value="ECO:0007669"/>
    <property type="project" value="TreeGrafter"/>
</dbReference>
<dbReference type="OrthoDB" id="1931567at2759"/>